<comment type="caution">
    <text evidence="3">The sequence shown here is derived from an EMBL/GenBank/DDBJ whole genome shotgun (WGS) entry which is preliminary data.</text>
</comment>
<evidence type="ECO:0000256" key="2">
    <source>
        <dbReference type="SAM" id="SignalP"/>
    </source>
</evidence>
<proteinExistence type="predicted"/>
<evidence type="ECO:0000313" key="4">
    <source>
        <dbReference type="Proteomes" id="UP000746747"/>
    </source>
</evidence>
<keyword evidence="2" id="KW-0732">Signal</keyword>
<reference evidence="3" key="1">
    <citation type="submission" date="2021-09" db="EMBL/GenBank/DDBJ databases">
        <authorList>
            <consortium name="Pathogen Informatics"/>
        </authorList>
    </citation>
    <scope>NUCLEOTIDE SEQUENCE</scope>
</reference>
<name>A0A8J2LSB2_9BILA</name>
<feature type="signal peptide" evidence="2">
    <location>
        <begin position="1"/>
        <end position="26"/>
    </location>
</feature>
<protein>
    <submittedName>
        <fullName evidence="3">Uncharacterized protein</fullName>
    </submittedName>
</protein>
<feature type="region of interest" description="Disordered" evidence="1">
    <location>
        <begin position="263"/>
        <end position="298"/>
    </location>
</feature>
<gene>
    <name evidence="3" type="ORF">CJOHNSTONI_LOCUS2634</name>
</gene>
<feature type="compositionally biased region" description="Polar residues" evidence="1">
    <location>
        <begin position="224"/>
        <end position="242"/>
    </location>
</feature>
<keyword evidence="4" id="KW-1185">Reference proteome</keyword>
<sequence>MAFYAVILPKLLVLFCLLSIIDRIDTQYGKLIVQGKNEAPPHEKKPIARKFFIPMRTINQRSESVEKNEKSHLIQKLPPILNLDKNRSASGQHLTLSEGKNSESTIGTETNDRSNPANTFKAVSLLAHLHSMSLANDFQSNARQHDKGYNKENGAIDIENKNSGSQKHNDVVDNQYHNTGKSHLNMRDISEIDNFTLKLKKLIEKSVSGALRRNPRHGHPYDLKQNNHSPPTYAQNETSTNDVTKDGKELKITGTMSVEYSSEFANSSDFRSSPEPKTESGQENGVSLKKKQSASSNTSIDNITENVFGEQLNGNITNETVTMESYSENNEDLDSQTREPQIKIDDDNITDDFDQDGIKEVSILSNNYKEKIIYASKSLEEEPEKDESDFQNNAPMMDFKRARQPSVKILEKKSDKDDVKMLKIASTQANAAGILLYGLHPVLIFPLLKNLISSF</sequence>
<accession>A0A8J2LSB2</accession>
<dbReference type="OrthoDB" id="5851318at2759"/>
<dbReference type="AlphaFoldDB" id="A0A8J2LSB2"/>
<dbReference type="EMBL" id="CAKAEH010000949">
    <property type="protein sequence ID" value="CAG9532317.1"/>
    <property type="molecule type" value="Genomic_DNA"/>
</dbReference>
<organism evidence="3 4">
    <name type="scientific">Cercopithifilaria johnstoni</name>
    <dbReference type="NCBI Taxonomy" id="2874296"/>
    <lineage>
        <taxon>Eukaryota</taxon>
        <taxon>Metazoa</taxon>
        <taxon>Ecdysozoa</taxon>
        <taxon>Nematoda</taxon>
        <taxon>Chromadorea</taxon>
        <taxon>Rhabditida</taxon>
        <taxon>Spirurina</taxon>
        <taxon>Spiruromorpha</taxon>
        <taxon>Filarioidea</taxon>
        <taxon>Onchocercidae</taxon>
        <taxon>Cercopithifilaria</taxon>
    </lineage>
</organism>
<feature type="chain" id="PRO_5035154801" evidence="2">
    <location>
        <begin position="27"/>
        <end position="455"/>
    </location>
</feature>
<feature type="region of interest" description="Disordered" evidence="1">
    <location>
        <begin position="208"/>
        <end position="247"/>
    </location>
</feature>
<feature type="region of interest" description="Disordered" evidence="1">
    <location>
        <begin position="89"/>
        <end position="116"/>
    </location>
</feature>
<dbReference type="Proteomes" id="UP000746747">
    <property type="component" value="Unassembled WGS sequence"/>
</dbReference>
<evidence type="ECO:0000256" key="1">
    <source>
        <dbReference type="SAM" id="MobiDB-lite"/>
    </source>
</evidence>
<evidence type="ECO:0000313" key="3">
    <source>
        <dbReference type="EMBL" id="CAG9532317.1"/>
    </source>
</evidence>